<comment type="caution">
    <text evidence="1">The sequence shown here is derived from an EMBL/GenBank/DDBJ whole genome shotgun (WGS) entry which is preliminary data.</text>
</comment>
<accession>A0ACB7P8Q6</accession>
<gene>
    <name evidence="1" type="ORF">F5144DRAFT_649018</name>
</gene>
<sequence length="308" mass="32700">MTSQPPQPTQPPKEALTFPAAHAALITPYLPPHAQPQPQPQPQQQQQPSPPPPEKAQKTRPHVTLTYAHSLDASLALAPGVRTILSGPQSKAMTHFLRARHAAILVGAGTAVADDPGLNSRLVAVEGLGEGLEGREGGVVKQQQPRPIVLDPRARWAVDEGSRVVGLARAGEGLAPWVFVARGVVVEEGRRRVLEGVGGRYVYVEARGERGRFAWADVLEVLAREGIASVMIEGGGEVINSLLEPAGNGFVDSVIVTIAPTWLGQGGVVVSPPRTVGDDGRPAEPVRLTDVTWCPLGEDVVMCGRIKR</sequence>
<dbReference type="EMBL" id="JAGIZQ010000004">
    <property type="protein sequence ID" value="KAH6631844.1"/>
    <property type="molecule type" value="Genomic_DNA"/>
</dbReference>
<organism evidence="1 2">
    <name type="scientific">Chaetomium tenue</name>
    <dbReference type="NCBI Taxonomy" id="1854479"/>
    <lineage>
        <taxon>Eukaryota</taxon>
        <taxon>Fungi</taxon>
        <taxon>Dikarya</taxon>
        <taxon>Ascomycota</taxon>
        <taxon>Pezizomycotina</taxon>
        <taxon>Sordariomycetes</taxon>
        <taxon>Sordariomycetidae</taxon>
        <taxon>Sordariales</taxon>
        <taxon>Chaetomiaceae</taxon>
        <taxon>Chaetomium</taxon>
    </lineage>
</organism>
<protein>
    <submittedName>
        <fullName evidence="1">Dihydrofolate reductase-like domain-containing protein</fullName>
    </submittedName>
</protein>
<proteinExistence type="predicted"/>
<reference evidence="1 2" key="1">
    <citation type="journal article" date="2021" name="Nat. Commun.">
        <title>Genetic determinants of endophytism in the Arabidopsis root mycobiome.</title>
        <authorList>
            <person name="Mesny F."/>
            <person name="Miyauchi S."/>
            <person name="Thiergart T."/>
            <person name="Pickel B."/>
            <person name="Atanasova L."/>
            <person name="Karlsson M."/>
            <person name="Huettel B."/>
            <person name="Barry K.W."/>
            <person name="Haridas S."/>
            <person name="Chen C."/>
            <person name="Bauer D."/>
            <person name="Andreopoulos W."/>
            <person name="Pangilinan J."/>
            <person name="LaButti K."/>
            <person name="Riley R."/>
            <person name="Lipzen A."/>
            <person name="Clum A."/>
            <person name="Drula E."/>
            <person name="Henrissat B."/>
            <person name="Kohler A."/>
            <person name="Grigoriev I.V."/>
            <person name="Martin F.M."/>
            <person name="Hacquard S."/>
        </authorList>
    </citation>
    <scope>NUCLEOTIDE SEQUENCE [LARGE SCALE GENOMIC DNA]</scope>
    <source>
        <strain evidence="1 2">MPI-SDFR-AT-0079</strain>
    </source>
</reference>
<evidence type="ECO:0000313" key="1">
    <source>
        <dbReference type="EMBL" id="KAH6631844.1"/>
    </source>
</evidence>
<keyword evidence="2" id="KW-1185">Reference proteome</keyword>
<evidence type="ECO:0000313" key="2">
    <source>
        <dbReference type="Proteomes" id="UP000724584"/>
    </source>
</evidence>
<dbReference type="Proteomes" id="UP000724584">
    <property type="component" value="Unassembled WGS sequence"/>
</dbReference>
<name>A0ACB7P8Q6_9PEZI</name>